<protein>
    <submittedName>
        <fullName evidence="1">Uncharacterized protein</fullName>
    </submittedName>
</protein>
<reference evidence="1" key="1">
    <citation type="submission" date="2021-05" db="EMBL/GenBank/DDBJ databases">
        <authorList>
            <person name="Alioto T."/>
            <person name="Alioto T."/>
            <person name="Gomez Garrido J."/>
        </authorList>
    </citation>
    <scope>NUCLEOTIDE SEQUENCE</scope>
</reference>
<proteinExistence type="predicted"/>
<dbReference type="EMBL" id="HBUF01424809">
    <property type="protein sequence ID" value="CAG6741275.1"/>
    <property type="molecule type" value="Transcribed_RNA"/>
</dbReference>
<sequence length="103" mass="12169">MKPLQAWKLPRIYYIFVYTKLLQALKWPKITPREWFMVHTLVSVGPEISLKVESSNCPSPLKVSYMYFSPLFFLLPNIHLNRTAPEGLYKRTRDRKLCVIIVV</sequence>
<organism evidence="1">
    <name type="scientific">Cacopsylla melanoneura</name>
    <dbReference type="NCBI Taxonomy" id="428564"/>
    <lineage>
        <taxon>Eukaryota</taxon>
        <taxon>Metazoa</taxon>
        <taxon>Ecdysozoa</taxon>
        <taxon>Arthropoda</taxon>
        <taxon>Hexapoda</taxon>
        <taxon>Insecta</taxon>
        <taxon>Pterygota</taxon>
        <taxon>Neoptera</taxon>
        <taxon>Paraneoptera</taxon>
        <taxon>Hemiptera</taxon>
        <taxon>Sternorrhyncha</taxon>
        <taxon>Psylloidea</taxon>
        <taxon>Psyllidae</taxon>
        <taxon>Psyllinae</taxon>
        <taxon>Cacopsylla</taxon>
    </lineage>
</organism>
<dbReference type="AlphaFoldDB" id="A0A8D8Z5H5"/>
<accession>A0A8D8Z5H5</accession>
<name>A0A8D8Z5H5_9HEMI</name>
<evidence type="ECO:0000313" key="1">
    <source>
        <dbReference type="EMBL" id="CAG6741275.1"/>
    </source>
</evidence>